<evidence type="ECO:0000313" key="2">
    <source>
        <dbReference type="EMBL" id="GAA3986922.1"/>
    </source>
</evidence>
<proteinExistence type="inferred from homology"/>
<dbReference type="Gene3D" id="2.40.128.150">
    <property type="entry name" value="Cysteine proteinases"/>
    <property type="match status" value="1"/>
</dbReference>
<keyword evidence="3" id="KW-1185">Reference proteome</keyword>
<dbReference type="Pfam" id="PF00797">
    <property type="entry name" value="Acetyltransf_2"/>
    <property type="match status" value="1"/>
</dbReference>
<name>A0ABP7QRC6_9PSEU</name>
<gene>
    <name evidence="2" type="ORF">GCM10022247_01570</name>
</gene>
<dbReference type="Proteomes" id="UP001501747">
    <property type="component" value="Unassembled WGS sequence"/>
</dbReference>
<organism evidence="2 3">
    <name type="scientific">Allokutzneria multivorans</name>
    <dbReference type="NCBI Taxonomy" id="1142134"/>
    <lineage>
        <taxon>Bacteria</taxon>
        <taxon>Bacillati</taxon>
        <taxon>Actinomycetota</taxon>
        <taxon>Actinomycetes</taxon>
        <taxon>Pseudonocardiales</taxon>
        <taxon>Pseudonocardiaceae</taxon>
        <taxon>Allokutzneria</taxon>
    </lineage>
</organism>
<comment type="similarity">
    <text evidence="1">Belongs to the arylamine N-acetyltransferase family.</text>
</comment>
<dbReference type="EMBL" id="BAABAL010000003">
    <property type="protein sequence ID" value="GAA3986922.1"/>
    <property type="molecule type" value="Genomic_DNA"/>
</dbReference>
<dbReference type="InterPro" id="IPR001447">
    <property type="entry name" value="Arylamine_N-AcTrfase"/>
</dbReference>
<dbReference type="Gene3D" id="3.30.2140.10">
    <property type="entry name" value="Arylamine N-acetyltransferase"/>
    <property type="match status" value="1"/>
</dbReference>
<dbReference type="PANTHER" id="PTHR11786">
    <property type="entry name" value="N-HYDROXYARYLAMINE O-ACETYLTRANSFERASE"/>
    <property type="match status" value="1"/>
</dbReference>
<accession>A0ABP7QRC6</accession>
<dbReference type="RefSeq" id="WP_344870454.1">
    <property type="nucleotide sequence ID" value="NZ_BAABAL010000003.1"/>
</dbReference>
<reference evidence="3" key="1">
    <citation type="journal article" date="2019" name="Int. J. Syst. Evol. Microbiol.">
        <title>The Global Catalogue of Microorganisms (GCM) 10K type strain sequencing project: providing services to taxonomists for standard genome sequencing and annotation.</title>
        <authorList>
            <consortium name="The Broad Institute Genomics Platform"/>
            <consortium name="The Broad Institute Genome Sequencing Center for Infectious Disease"/>
            <person name="Wu L."/>
            <person name="Ma J."/>
        </authorList>
    </citation>
    <scope>NUCLEOTIDE SEQUENCE [LARGE SCALE GENOMIC DNA]</scope>
    <source>
        <strain evidence="3">JCM 17342</strain>
    </source>
</reference>
<protein>
    <submittedName>
        <fullName evidence="2">Arylamine N-acetyltransferase</fullName>
    </submittedName>
</protein>
<comment type="caution">
    <text evidence="2">The sequence shown here is derived from an EMBL/GenBank/DDBJ whole genome shotgun (WGS) entry which is preliminary data.</text>
</comment>
<evidence type="ECO:0000256" key="1">
    <source>
        <dbReference type="ARBA" id="ARBA00006547"/>
    </source>
</evidence>
<dbReference type="SUPFAM" id="SSF54001">
    <property type="entry name" value="Cysteine proteinases"/>
    <property type="match status" value="1"/>
</dbReference>
<evidence type="ECO:0000313" key="3">
    <source>
        <dbReference type="Proteomes" id="UP001501747"/>
    </source>
</evidence>
<sequence length="275" mass="31066">MTSYLAKLGLTPEPPSVQGLHRLHAAHVERVSYEIFEDQIGLPTSAEPDDVEKRIVHHRRGGNCYQLNLIFAKLLASLGYSVQLHRSDVRYTEDDLSPLRCTHVCLTVGPFPEDPDTRWLADVGLGDGLHQPLPLRVGDHRQGPFAYRLAPSPVVDGGWRFFHDPRGSVFSVDISPETSPAAEFVELHRARANLRPISAALRRHANGSDTLRALTLTRWMGEECETSRLSSRAEWFDALDGIFDVGLDDLSEHDRDRLWASLNSQQEQLDRFSWR</sequence>
<dbReference type="PANTHER" id="PTHR11786:SF0">
    <property type="entry name" value="ARYLAMINE N-ACETYLTRANSFERASE 4-RELATED"/>
    <property type="match status" value="1"/>
</dbReference>
<dbReference type="InterPro" id="IPR038765">
    <property type="entry name" value="Papain-like_cys_pep_sf"/>
</dbReference>